<dbReference type="NCBIfam" id="TIGR03172">
    <property type="entry name" value="selenium cofactor biosynthesis protein YqeC"/>
    <property type="match status" value="1"/>
</dbReference>
<dbReference type="OrthoDB" id="368187at2"/>
<accession>A0A1T4MVM5</accession>
<dbReference type="Proteomes" id="UP000196365">
    <property type="component" value="Unassembled WGS sequence"/>
</dbReference>
<organism evidence="1 2">
    <name type="scientific">Garciella nitratireducens DSM 15102</name>
    <dbReference type="NCBI Taxonomy" id="1121911"/>
    <lineage>
        <taxon>Bacteria</taxon>
        <taxon>Bacillati</taxon>
        <taxon>Bacillota</taxon>
        <taxon>Clostridia</taxon>
        <taxon>Eubacteriales</taxon>
        <taxon>Eubacteriaceae</taxon>
        <taxon>Garciella</taxon>
    </lineage>
</organism>
<gene>
    <name evidence="1" type="ORF">SAMN02745973_01481</name>
</gene>
<sequence>MNFYQVLNIKKFPKVISFIGGGGKTTAIFLLAREYDRLGKKILITTTTHFSLNQGNKASQLIIEPEYNKAIYQIKKYEKQHQILCLATKILKDKRKLKGVPQNWIEKIKREEIFDIILVEADGARRKPFKVPAEHEPVLPRQSDKIIAVMGIEALNRPITSQYIHRPERALFLLGKNEEKNDTLLTEEYISKIFFHKQGILKEIDREKEVYILINKVDKEKQLKAFQLAYQLRKESTFPNLKILIGQIQDLQNPIKFIIE</sequence>
<dbReference type="EMBL" id="FUWV01000008">
    <property type="protein sequence ID" value="SJZ71170.1"/>
    <property type="molecule type" value="Genomic_DNA"/>
</dbReference>
<dbReference type="InterPro" id="IPR017587">
    <property type="entry name" value="YqeC"/>
</dbReference>
<dbReference type="AlphaFoldDB" id="A0A1T4MVM5"/>
<dbReference type="Pfam" id="PF19842">
    <property type="entry name" value="YqeC"/>
    <property type="match status" value="1"/>
</dbReference>
<protein>
    <submittedName>
        <fullName evidence="1">Probable selenium-dependent hydroxylase accessory protein YqeC</fullName>
    </submittedName>
</protein>
<name>A0A1T4MVM5_9FIRM</name>
<evidence type="ECO:0000313" key="1">
    <source>
        <dbReference type="EMBL" id="SJZ71170.1"/>
    </source>
</evidence>
<dbReference type="RefSeq" id="WP_087678901.1">
    <property type="nucleotide sequence ID" value="NZ_FUWV01000008.1"/>
</dbReference>
<proteinExistence type="predicted"/>
<keyword evidence="2" id="KW-1185">Reference proteome</keyword>
<evidence type="ECO:0000313" key="2">
    <source>
        <dbReference type="Proteomes" id="UP000196365"/>
    </source>
</evidence>
<reference evidence="1 2" key="1">
    <citation type="submission" date="2017-02" db="EMBL/GenBank/DDBJ databases">
        <authorList>
            <person name="Peterson S.W."/>
        </authorList>
    </citation>
    <scope>NUCLEOTIDE SEQUENCE [LARGE SCALE GENOMIC DNA]</scope>
    <source>
        <strain evidence="1 2">DSM 15102</strain>
    </source>
</reference>